<dbReference type="AlphaFoldDB" id="A0A0F8Z9H0"/>
<evidence type="ECO:0000256" key="1">
    <source>
        <dbReference type="SAM" id="MobiDB-lite"/>
    </source>
</evidence>
<comment type="caution">
    <text evidence="2">The sequence shown here is derived from an EMBL/GenBank/DDBJ whole genome shotgun (WGS) entry which is preliminary data.</text>
</comment>
<evidence type="ECO:0000313" key="2">
    <source>
        <dbReference type="EMBL" id="KKK63089.1"/>
    </source>
</evidence>
<proteinExistence type="predicted"/>
<feature type="region of interest" description="Disordered" evidence="1">
    <location>
        <begin position="50"/>
        <end position="69"/>
    </location>
</feature>
<protein>
    <submittedName>
        <fullName evidence="2">Uncharacterized protein</fullName>
    </submittedName>
</protein>
<dbReference type="EMBL" id="LAZR01061680">
    <property type="protein sequence ID" value="KKK63089.1"/>
    <property type="molecule type" value="Genomic_DNA"/>
</dbReference>
<name>A0A0F8Z9H0_9ZZZZ</name>
<gene>
    <name evidence="2" type="ORF">LCGC14_2997820</name>
</gene>
<accession>A0A0F8Z9H0</accession>
<reference evidence="2" key="1">
    <citation type="journal article" date="2015" name="Nature">
        <title>Complex archaea that bridge the gap between prokaryotes and eukaryotes.</title>
        <authorList>
            <person name="Spang A."/>
            <person name="Saw J.H."/>
            <person name="Jorgensen S.L."/>
            <person name="Zaremba-Niedzwiedzka K."/>
            <person name="Martijn J."/>
            <person name="Lind A.E."/>
            <person name="van Eijk R."/>
            <person name="Schleper C."/>
            <person name="Guy L."/>
            <person name="Ettema T.J."/>
        </authorList>
    </citation>
    <scope>NUCLEOTIDE SEQUENCE</scope>
</reference>
<organism evidence="2">
    <name type="scientific">marine sediment metagenome</name>
    <dbReference type="NCBI Taxonomy" id="412755"/>
    <lineage>
        <taxon>unclassified sequences</taxon>
        <taxon>metagenomes</taxon>
        <taxon>ecological metagenomes</taxon>
    </lineage>
</organism>
<feature type="compositionally biased region" description="Basic and acidic residues" evidence="1">
    <location>
        <begin position="56"/>
        <end position="68"/>
    </location>
</feature>
<sequence length="83" mass="9363">MGVLSRKRRLPESGNIRVRRAAGAGRGARDVRIAMVAGLDRLQAQPKCNRSINHLRHGETQRRAEPIEHNLIWKSSENLDNVT</sequence>